<dbReference type="Proteomes" id="UP001194746">
    <property type="component" value="Unassembled WGS sequence"/>
</dbReference>
<keyword evidence="4" id="KW-1185">Reference proteome</keyword>
<protein>
    <recommendedName>
        <fullName evidence="2">Myb-like DNA-binding domain-containing protein</fullName>
    </recommendedName>
</protein>
<organism evidence="3 4">
    <name type="scientific">Aspergillus nanangensis</name>
    <dbReference type="NCBI Taxonomy" id="2582783"/>
    <lineage>
        <taxon>Eukaryota</taxon>
        <taxon>Fungi</taxon>
        <taxon>Dikarya</taxon>
        <taxon>Ascomycota</taxon>
        <taxon>Pezizomycotina</taxon>
        <taxon>Eurotiomycetes</taxon>
        <taxon>Eurotiomycetidae</taxon>
        <taxon>Eurotiales</taxon>
        <taxon>Aspergillaceae</taxon>
        <taxon>Aspergillus</taxon>
        <taxon>Aspergillus subgen. Circumdati</taxon>
    </lineage>
</organism>
<dbReference type="Pfam" id="PF22980">
    <property type="entry name" value="Myb_DNA-bind_8"/>
    <property type="match status" value="2"/>
</dbReference>
<feature type="compositionally biased region" description="Basic residues" evidence="1">
    <location>
        <begin position="350"/>
        <end position="365"/>
    </location>
</feature>
<dbReference type="EMBL" id="VCAU01000074">
    <property type="protein sequence ID" value="KAF9886627.1"/>
    <property type="molecule type" value="Genomic_DNA"/>
</dbReference>
<feature type="region of interest" description="Disordered" evidence="1">
    <location>
        <begin position="414"/>
        <end position="517"/>
    </location>
</feature>
<evidence type="ECO:0000313" key="4">
    <source>
        <dbReference type="Proteomes" id="UP001194746"/>
    </source>
</evidence>
<dbReference type="AlphaFoldDB" id="A0AAD4CHW5"/>
<feature type="region of interest" description="Disordered" evidence="1">
    <location>
        <begin position="57"/>
        <end position="112"/>
    </location>
</feature>
<proteinExistence type="predicted"/>
<reference evidence="3" key="2">
    <citation type="submission" date="2020-02" db="EMBL/GenBank/DDBJ databases">
        <authorList>
            <person name="Gilchrist C.L.M."/>
            <person name="Chooi Y.-H."/>
        </authorList>
    </citation>
    <scope>NUCLEOTIDE SEQUENCE</scope>
    <source>
        <strain evidence="3">MST-FP2251</strain>
    </source>
</reference>
<gene>
    <name evidence="3" type="ORF">FE257_011267</name>
</gene>
<feature type="domain" description="Myb-like DNA-binding" evidence="2">
    <location>
        <begin position="14"/>
        <end position="61"/>
    </location>
</feature>
<feature type="compositionally biased region" description="Basic residues" evidence="1">
    <location>
        <begin position="445"/>
        <end position="456"/>
    </location>
</feature>
<evidence type="ECO:0000313" key="3">
    <source>
        <dbReference type="EMBL" id="KAF9886627.1"/>
    </source>
</evidence>
<evidence type="ECO:0000256" key="1">
    <source>
        <dbReference type="SAM" id="MobiDB-lite"/>
    </source>
</evidence>
<name>A0AAD4CHW5_ASPNN</name>
<sequence>MTTVRRGKAMPTDGPTAKFLYTIIKQLDLKSIDWSLVASQLDISNGHAARMRYSRFRQQMEGITSTPRTSRPKKTPNKGKTASCKAGLEKEPVTSPSQPVVKPEPQTSSAYEQNPYIKTDPYSQTILNLADIPHVCSQSPGMSGPSNQPFMNLYPPVPLPSGDVIMYSAPPPYPGPVIGFERQPSPPHIWAPIKTEPTDDGSMSDVYIKVEQPQEQILDPRIQQVKKTEVLETSTTSTMAPIVKASPEGDTINNNDAVFVFECLKNLDDSKNVDLAAVAGALQYTNVASVGNRFRAIRKRYGFNKLDCTFKGPFKTITQSESKGNQVDVTLKVEVKSESSDETMEEKPTIKGKKRPATPRKRAKANAKPVAATEGLASPRKARQSKGKNDKVDFTEVAKECNIVTSGAASKRLERLRKGHAASTSGANNAAPSTEASGETETPTKKKGTPGRKRKSATTPAQTPTKKPKSVKQAAVDSAEALVDLKFGPGVDGDEEESDADDRKPLYFQEFVNEEEY</sequence>
<feature type="compositionally biased region" description="Polar residues" evidence="1">
    <location>
        <begin position="422"/>
        <end position="437"/>
    </location>
</feature>
<feature type="domain" description="Myb-like DNA-binding" evidence="2">
    <location>
        <begin position="389"/>
        <end position="420"/>
    </location>
</feature>
<feature type="compositionally biased region" description="Basic and acidic residues" evidence="1">
    <location>
        <begin position="336"/>
        <end position="349"/>
    </location>
</feature>
<comment type="caution">
    <text evidence="3">The sequence shown here is derived from an EMBL/GenBank/DDBJ whole genome shotgun (WGS) entry which is preliminary data.</text>
</comment>
<feature type="region of interest" description="Disordered" evidence="1">
    <location>
        <begin position="336"/>
        <end position="391"/>
    </location>
</feature>
<reference evidence="3" key="1">
    <citation type="journal article" date="2019" name="Beilstein J. Org. Chem.">
        <title>Nanangenines: drimane sesquiterpenoids as the dominant metabolite cohort of a novel Australian fungus, Aspergillus nanangensis.</title>
        <authorList>
            <person name="Lacey H.J."/>
            <person name="Gilchrist C.L.M."/>
            <person name="Crombie A."/>
            <person name="Kalaitzis J.A."/>
            <person name="Vuong D."/>
            <person name="Rutledge P.J."/>
            <person name="Turner P."/>
            <person name="Pitt J.I."/>
            <person name="Lacey E."/>
            <person name="Chooi Y.H."/>
            <person name="Piggott A.M."/>
        </authorList>
    </citation>
    <scope>NUCLEOTIDE SEQUENCE</scope>
    <source>
        <strain evidence="3">MST-FP2251</strain>
    </source>
</reference>
<accession>A0AAD4CHW5</accession>
<evidence type="ECO:0000259" key="2">
    <source>
        <dbReference type="Pfam" id="PF22980"/>
    </source>
</evidence>
<dbReference type="InterPro" id="IPR054505">
    <property type="entry name" value="Myb_DNA-bind_8"/>
</dbReference>